<keyword evidence="7" id="KW-0732">Signal</keyword>
<evidence type="ECO:0000256" key="8">
    <source>
        <dbReference type="ARBA" id="ARBA00022737"/>
    </source>
</evidence>
<evidence type="ECO:0000256" key="3">
    <source>
        <dbReference type="ARBA" id="ARBA00022527"/>
    </source>
</evidence>
<dbReference type="PANTHER" id="PTHR48005:SF10">
    <property type="entry name" value="LEUCINE-RICH REPEAT RECEPTOR-LIKE TYROSINE-PROTEIN KINASE PXC3 ISOFORM X1"/>
    <property type="match status" value="1"/>
</dbReference>
<dbReference type="InterPro" id="IPR001611">
    <property type="entry name" value="Leu-rich_rpt"/>
</dbReference>
<dbReference type="Pfam" id="PF13855">
    <property type="entry name" value="LRR_8"/>
    <property type="match status" value="1"/>
</dbReference>
<keyword evidence="6 18" id="KW-0812">Transmembrane</keyword>
<dbReference type="SUPFAM" id="SSF52047">
    <property type="entry name" value="RNI-like"/>
    <property type="match status" value="1"/>
</dbReference>
<keyword evidence="9" id="KW-0547">Nucleotide-binding</keyword>
<sequence length="913" mass="99244">MINLSRQLNPVLQWDITLKPEPCSWKGVKCSSDNTSITGLFLSGFGVSSGFLSLVCKIESLQSLDLSNNHFSSVPREFIDSCGRISGLKVLNFSRNILGGYLPIFNGFVGLESLDLSFNNLTGNISLQLDGLLELKELNLSYNSFTGSVPVKLGKSMVLEDVKLSANRFRGDIPKEIFNYQNLAFIDLSANNLEGPIPNSIGNLSKLNTLILSANNLTGEIPKTIADIPTLYRFAANQNGFLGAIPSGITKYLTLLDLSYNKLSGSIPLDLLSQLNLKTVDLSYNLLDGSIPRNISQNLIRLRLGSNLLSGSIPSSLTSSHKLTYLEMDNNSLTGAIPTQLGSCQGLALLNLAQNNLTGSLPVQLGDISNLQVLKLQLNKLAGEIPLSLSQLHKLSILNISWNSLTGFIPSSISNLQSLSHLDLQGNNLRGSIPDSIRSMNSLLELQLGENQLGGRIPTLPAKLQIALNLSSNLFQGAIPNTLSQLGDLEILDLSNNKFSGEIPSFLTQLGSLTQLILSNNQLYGVIPEFKPWVSVSAIGNADLINATRENNSPKFTNNKKSVAVAVIIAVAAAAVVVGMIIVVAVSFSRRFLKVNNQESQSGEEIPGLQVIQRNLLTPNAIHRSNIDFTRAMEAVADPWNIVLKTRFSTYYKATMPSGASYFVKKLNWSDKIFQLGSHDKFDQELEVLGKLSNSNVMTPLAYVLTVDSAYIFYEHAQKGTLFDVLHGKVRNALDWGSRYSIAVGVAQGLTFLHGYTSGPILLLDLSSKNILLKSLKEPLVGDIELYKVIDPSKSTGSLSTVAGSVGYIPPEYAYTMRVTMAGNVYSYGVVLLELLTGKPAVSEGLELAKLVLNISGQQDKWDHILDFKISRTSPTVRSQMLAILKVAISCVSVSPEARPKMKSVLRMILNAR</sequence>
<dbReference type="InterPro" id="IPR000719">
    <property type="entry name" value="Prot_kinase_dom"/>
</dbReference>
<dbReference type="Gene3D" id="1.10.510.10">
    <property type="entry name" value="Transferase(Phosphotransferase) domain 1"/>
    <property type="match status" value="1"/>
</dbReference>
<reference evidence="20 21" key="1">
    <citation type="journal article" date="2014" name="PLoS ONE">
        <title>Global Analysis of Gene Expression Profiles in Physic Nut (Jatropha curcas L.) Seedlings Exposed to Salt Stress.</title>
        <authorList>
            <person name="Zhang L."/>
            <person name="Zhang C."/>
            <person name="Wu P."/>
            <person name="Chen Y."/>
            <person name="Li M."/>
            <person name="Jiang H."/>
            <person name="Wu G."/>
        </authorList>
    </citation>
    <scope>NUCLEOTIDE SEQUENCE [LARGE SCALE GENOMIC DNA]</scope>
    <source>
        <strain evidence="21">cv. GZQX0401</strain>
        <tissue evidence="20">Young leaves</tissue>
    </source>
</reference>
<evidence type="ECO:0000256" key="14">
    <source>
        <dbReference type="ARBA" id="ARBA00023170"/>
    </source>
</evidence>
<keyword evidence="5" id="KW-0808">Transferase</keyword>
<dbReference type="Proteomes" id="UP000027138">
    <property type="component" value="Unassembled WGS sequence"/>
</dbReference>
<evidence type="ECO:0000256" key="5">
    <source>
        <dbReference type="ARBA" id="ARBA00022679"/>
    </source>
</evidence>
<dbReference type="AlphaFoldDB" id="A0A067LFD8"/>
<dbReference type="GO" id="GO:0005524">
    <property type="term" value="F:ATP binding"/>
    <property type="evidence" value="ECO:0007669"/>
    <property type="project" value="UniProtKB-KW"/>
</dbReference>
<dbReference type="InterPro" id="IPR011009">
    <property type="entry name" value="Kinase-like_dom_sf"/>
</dbReference>
<evidence type="ECO:0000259" key="19">
    <source>
        <dbReference type="PROSITE" id="PS50011"/>
    </source>
</evidence>
<evidence type="ECO:0000256" key="9">
    <source>
        <dbReference type="ARBA" id="ARBA00022741"/>
    </source>
</evidence>
<dbReference type="SMART" id="SM00369">
    <property type="entry name" value="LRR_TYP"/>
    <property type="match status" value="8"/>
</dbReference>
<keyword evidence="12 18" id="KW-1133">Transmembrane helix</keyword>
<evidence type="ECO:0000313" key="20">
    <source>
        <dbReference type="EMBL" id="KDP47112.1"/>
    </source>
</evidence>
<evidence type="ECO:0000256" key="7">
    <source>
        <dbReference type="ARBA" id="ARBA00022729"/>
    </source>
</evidence>
<feature type="domain" description="Protein kinase" evidence="19">
    <location>
        <begin position="637"/>
        <end position="913"/>
    </location>
</feature>
<evidence type="ECO:0000256" key="6">
    <source>
        <dbReference type="ARBA" id="ARBA00022692"/>
    </source>
</evidence>
<dbReference type="Pfam" id="PF00069">
    <property type="entry name" value="Pkinase"/>
    <property type="match status" value="1"/>
</dbReference>
<feature type="transmembrane region" description="Helical" evidence="18">
    <location>
        <begin position="563"/>
        <end position="588"/>
    </location>
</feature>
<evidence type="ECO:0000256" key="15">
    <source>
        <dbReference type="ARBA" id="ARBA00023180"/>
    </source>
</evidence>
<keyword evidence="8" id="KW-0677">Repeat</keyword>
<evidence type="ECO:0000256" key="4">
    <source>
        <dbReference type="ARBA" id="ARBA00022614"/>
    </source>
</evidence>
<name>A0A067LFD8_JATCU</name>
<dbReference type="PROSITE" id="PS50011">
    <property type="entry name" value="PROTEIN_KINASE_DOM"/>
    <property type="match status" value="1"/>
</dbReference>
<evidence type="ECO:0000256" key="12">
    <source>
        <dbReference type="ARBA" id="ARBA00022989"/>
    </source>
</evidence>
<keyword evidence="4" id="KW-0433">Leucine-rich repeat</keyword>
<evidence type="ECO:0000256" key="17">
    <source>
        <dbReference type="ARBA" id="ARBA00048679"/>
    </source>
</evidence>
<keyword evidence="3" id="KW-0723">Serine/threonine-protein kinase</keyword>
<dbReference type="FunFam" id="3.30.200.20:FF:000454">
    <property type="entry name" value="Leucine-rich repeat receptor-like tyrosine-protein kinase PXC3"/>
    <property type="match status" value="1"/>
</dbReference>
<dbReference type="EC" id="2.7.11.1" evidence="2"/>
<keyword evidence="11" id="KW-0067">ATP-binding</keyword>
<evidence type="ECO:0000256" key="10">
    <source>
        <dbReference type="ARBA" id="ARBA00022777"/>
    </source>
</evidence>
<comment type="subcellular location">
    <subcellularLocation>
        <location evidence="1">Membrane</location>
        <topology evidence="1">Single-pass type I membrane protein</topology>
    </subcellularLocation>
</comment>
<gene>
    <name evidence="20" type="ORF">JCGZ_03920</name>
</gene>
<keyword evidence="13 18" id="KW-0472">Membrane</keyword>
<dbReference type="SUPFAM" id="SSF56112">
    <property type="entry name" value="Protein kinase-like (PK-like)"/>
    <property type="match status" value="1"/>
</dbReference>
<comment type="catalytic activity">
    <reaction evidence="17">
        <text>L-seryl-[protein] + ATP = O-phospho-L-seryl-[protein] + ADP + H(+)</text>
        <dbReference type="Rhea" id="RHEA:17989"/>
        <dbReference type="Rhea" id="RHEA-COMP:9863"/>
        <dbReference type="Rhea" id="RHEA-COMP:11604"/>
        <dbReference type="ChEBI" id="CHEBI:15378"/>
        <dbReference type="ChEBI" id="CHEBI:29999"/>
        <dbReference type="ChEBI" id="CHEBI:30616"/>
        <dbReference type="ChEBI" id="CHEBI:83421"/>
        <dbReference type="ChEBI" id="CHEBI:456216"/>
        <dbReference type="EC" id="2.7.11.1"/>
    </reaction>
</comment>
<dbReference type="InterPro" id="IPR051420">
    <property type="entry name" value="Ser_Thr_Kinases_DiverseReg"/>
</dbReference>
<keyword evidence="21" id="KW-1185">Reference proteome</keyword>
<proteinExistence type="predicted"/>
<accession>A0A067LFD8</accession>
<dbReference type="PROSITE" id="PS51450">
    <property type="entry name" value="LRR"/>
    <property type="match status" value="1"/>
</dbReference>
<dbReference type="FunFam" id="3.80.10.10:FF:000383">
    <property type="entry name" value="Leucine-rich repeat receptor protein kinase EMS1"/>
    <property type="match status" value="1"/>
</dbReference>
<keyword evidence="10" id="KW-0418">Kinase</keyword>
<dbReference type="FunFam" id="1.10.510.10:FF:000388">
    <property type="entry name" value="Leucine-rich repeat receptor-like tyrosine-protein kinase PXC3"/>
    <property type="match status" value="1"/>
</dbReference>
<dbReference type="FunFam" id="3.80.10.10:FF:000512">
    <property type="entry name" value="Leucine-rich repeat receptor-like serine/threonine-protein kinase BAM3"/>
    <property type="match status" value="1"/>
</dbReference>
<dbReference type="Pfam" id="PF00560">
    <property type="entry name" value="LRR_1"/>
    <property type="match status" value="8"/>
</dbReference>
<evidence type="ECO:0000256" key="16">
    <source>
        <dbReference type="ARBA" id="ARBA00047899"/>
    </source>
</evidence>
<evidence type="ECO:0000256" key="1">
    <source>
        <dbReference type="ARBA" id="ARBA00004479"/>
    </source>
</evidence>
<evidence type="ECO:0000313" key="21">
    <source>
        <dbReference type="Proteomes" id="UP000027138"/>
    </source>
</evidence>
<keyword evidence="15" id="KW-0325">Glycoprotein</keyword>
<dbReference type="SUPFAM" id="SSF52058">
    <property type="entry name" value="L domain-like"/>
    <property type="match status" value="1"/>
</dbReference>
<evidence type="ECO:0000256" key="18">
    <source>
        <dbReference type="SAM" id="Phobius"/>
    </source>
</evidence>
<evidence type="ECO:0000256" key="13">
    <source>
        <dbReference type="ARBA" id="ARBA00023136"/>
    </source>
</evidence>
<dbReference type="InterPro" id="IPR032675">
    <property type="entry name" value="LRR_dom_sf"/>
</dbReference>
<dbReference type="EMBL" id="KK914197">
    <property type="protein sequence ID" value="KDP47112.1"/>
    <property type="molecule type" value="Genomic_DNA"/>
</dbReference>
<dbReference type="PRINTS" id="PR00019">
    <property type="entry name" value="LEURICHRPT"/>
</dbReference>
<comment type="catalytic activity">
    <reaction evidence="16">
        <text>L-threonyl-[protein] + ATP = O-phospho-L-threonyl-[protein] + ADP + H(+)</text>
        <dbReference type="Rhea" id="RHEA:46608"/>
        <dbReference type="Rhea" id="RHEA-COMP:11060"/>
        <dbReference type="Rhea" id="RHEA-COMP:11605"/>
        <dbReference type="ChEBI" id="CHEBI:15378"/>
        <dbReference type="ChEBI" id="CHEBI:30013"/>
        <dbReference type="ChEBI" id="CHEBI:30616"/>
        <dbReference type="ChEBI" id="CHEBI:61977"/>
        <dbReference type="ChEBI" id="CHEBI:456216"/>
        <dbReference type="EC" id="2.7.11.1"/>
    </reaction>
</comment>
<dbReference type="Gene3D" id="3.30.200.20">
    <property type="entry name" value="Phosphorylase Kinase, domain 1"/>
    <property type="match status" value="1"/>
</dbReference>
<keyword evidence="14" id="KW-0675">Receptor</keyword>
<organism evidence="20 21">
    <name type="scientific">Jatropha curcas</name>
    <name type="common">Barbados nut</name>
    <dbReference type="NCBI Taxonomy" id="180498"/>
    <lineage>
        <taxon>Eukaryota</taxon>
        <taxon>Viridiplantae</taxon>
        <taxon>Streptophyta</taxon>
        <taxon>Embryophyta</taxon>
        <taxon>Tracheophyta</taxon>
        <taxon>Spermatophyta</taxon>
        <taxon>Magnoliopsida</taxon>
        <taxon>eudicotyledons</taxon>
        <taxon>Gunneridae</taxon>
        <taxon>Pentapetalae</taxon>
        <taxon>rosids</taxon>
        <taxon>fabids</taxon>
        <taxon>Malpighiales</taxon>
        <taxon>Euphorbiaceae</taxon>
        <taxon>Crotonoideae</taxon>
        <taxon>Jatropheae</taxon>
        <taxon>Jatropha</taxon>
    </lineage>
</organism>
<dbReference type="FunFam" id="3.80.10.10:FF:000095">
    <property type="entry name" value="LRR receptor-like serine/threonine-protein kinase GSO1"/>
    <property type="match status" value="1"/>
</dbReference>
<dbReference type="GO" id="GO:0004674">
    <property type="term" value="F:protein serine/threonine kinase activity"/>
    <property type="evidence" value="ECO:0007669"/>
    <property type="project" value="UniProtKB-KW"/>
</dbReference>
<evidence type="ECO:0000256" key="11">
    <source>
        <dbReference type="ARBA" id="ARBA00022840"/>
    </source>
</evidence>
<protein>
    <recommendedName>
        <fullName evidence="2">non-specific serine/threonine protein kinase</fullName>
        <ecNumber evidence="2">2.7.11.1</ecNumber>
    </recommendedName>
</protein>
<dbReference type="GO" id="GO:0016020">
    <property type="term" value="C:membrane"/>
    <property type="evidence" value="ECO:0007669"/>
    <property type="project" value="UniProtKB-SubCell"/>
</dbReference>
<dbReference type="PANTHER" id="PTHR48005">
    <property type="entry name" value="LEUCINE RICH REPEAT KINASE 2"/>
    <property type="match status" value="1"/>
</dbReference>
<dbReference type="Gene3D" id="3.80.10.10">
    <property type="entry name" value="Ribonuclease Inhibitor"/>
    <property type="match status" value="3"/>
</dbReference>
<dbReference type="InterPro" id="IPR003591">
    <property type="entry name" value="Leu-rich_rpt_typical-subtyp"/>
</dbReference>
<evidence type="ECO:0000256" key="2">
    <source>
        <dbReference type="ARBA" id="ARBA00012513"/>
    </source>
</evidence>
<dbReference type="OrthoDB" id="4062651at2759"/>